<dbReference type="PROSITE" id="PS51273">
    <property type="entry name" value="GATASE_TYPE_1"/>
    <property type="match status" value="1"/>
</dbReference>
<evidence type="ECO:0000259" key="1">
    <source>
        <dbReference type="Pfam" id="PF00117"/>
    </source>
</evidence>
<gene>
    <name evidence="2" type="ORF">B1812_14190</name>
</gene>
<evidence type="ECO:0000313" key="3">
    <source>
        <dbReference type="Proteomes" id="UP000193978"/>
    </source>
</evidence>
<protein>
    <recommendedName>
        <fullName evidence="1">Glutamine amidotransferase domain-containing protein</fullName>
    </recommendedName>
</protein>
<dbReference type="Pfam" id="PF00117">
    <property type="entry name" value="GATase"/>
    <property type="match status" value="1"/>
</dbReference>
<accession>A0A1W6MWU1</accession>
<sequence length="245" mass="26610">MHFLVIQHVAVEGLAALAKRFRAASADWTIVDFSRGDTVPADLTPYDAMIVMGGPMDVWQLDRFPWLRQEMDAIRHFVVELNRPFLGVCLGHQLLAETLGGGVRPGAVSEVGVHGVELTPAAQSDALLGGCREPLRVFQWHGAEVARLPEGATLLARSPDCEAQAFRYGRHAWGFQFHVEVEAENIKDWAELPEYAGSLLSARGEEGLAAMLSEIAEAAPELAALVDEIGNRFCIAVEAAKSRAA</sequence>
<reference evidence="2 3" key="1">
    <citation type="submission" date="2017-02" db="EMBL/GenBank/DDBJ databases">
        <authorList>
            <person name="Peterson S.W."/>
        </authorList>
    </citation>
    <scope>NUCLEOTIDE SEQUENCE [LARGE SCALE GENOMIC DNA]</scope>
    <source>
        <strain evidence="2 3">S285</strain>
    </source>
</reference>
<dbReference type="SUPFAM" id="SSF52317">
    <property type="entry name" value="Class I glutamine amidotransferase-like"/>
    <property type="match status" value="1"/>
</dbReference>
<organism evidence="2 3">
    <name type="scientific">Methylocystis bryophila</name>
    <dbReference type="NCBI Taxonomy" id="655015"/>
    <lineage>
        <taxon>Bacteria</taxon>
        <taxon>Pseudomonadati</taxon>
        <taxon>Pseudomonadota</taxon>
        <taxon>Alphaproteobacteria</taxon>
        <taxon>Hyphomicrobiales</taxon>
        <taxon>Methylocystaceae</taxon>
        <taxon>Methylocystis</taxon>
    </lineage>
</organism>
<dbReference type="OrthoDB" id="9794816at2"/>
<keyword evidence="3" id="KW-1185">Reference proteome</keyword>
<dbReference type="RefSeq" id="WP_085772158.1">
    <property type="nucleotide sequence ID" value="NZ_AP027149.1"/>
</dbReference>
<dbReference type="KEGG" id="mbry:B1812_14190"/>
<dbReference type="GO" id="GO:0005829">
    <property type="term" value="C:cytosol"/>
    <property type="evidence" value="ECO:0007669"/>
    <property type="project" value="TreeGrafter"/>
</dbReference>
<evidence type="ECO:0000313" key="2">
    <source>
        <dbReference type="EMBL" id="ARN82035.1"/>
    </source>
</evidence>
<dbReference type="Proteomes" id="UP000193978">
    <property type="component" value="Chromosome"/>
</dbReference>
<feature type="domain" description="Glutamine amidotransferase" evidence="1">
    <location>
        <begin position="16"/>
        <end position="183"/>
    </location>
</feature>
<name>A0A1W6MWU1_9HYPH</name>
<dbReference type="InterPro" id="IPR029062">
    <property type="entry name" value="Class_I_gatase-like"/>
</dbReference>
<dbReference type="InterPro" id="IPR044992">
    <property type="entry name" value="ChyE-like"/>
</dbReference>
<dbReference type="PANTHER" id="PTHR42695">
    <property type="entry name" value="GLUTAMINE AMIDOTRANSFERASE YLR126C-RELATED"/>
    <property type="match status" value="1"/>
</dbReference>
<dbReference type="AlphaFoldDB" id="A0A1W6MWU1"/>
<proteinExistence type="predicted"/>
<dbReference type="EMBL" id="CP019948">
    <property type="protein sequence ID" value="ARN82035.1"/>
    <property type="molecule type" value="Genomic_DNA"/>
</dbReference>
<dbReference type="InterPro" id="IPR017926">
    <property type="entry name" value="GATASE"/>
</dbReference>
<dbReference type="STRING" id="655015.B1812_14190"/>
<dbReference type="PANTHER" id="PTHR42695:SF5">
    <property type="entry name" value="GLUTAMINE AMIDOTRANSFERASE YLR126C-RELATED"/>
    <property type="match status" value="1"/>
</dbReference>
<dbReference type="Gene3D" id="3.40.50.880">
    <property type="match status" value="1"/>
</dbReference>
<dbReference type="CDD" id="cd01741">
    <property type="entry name" value="GATase1_1"/>
    <property type="match status" value="1"/>
</dbReference>